<evidence type="ECO:0000256" key="4">
    <source>
        <dbReference type="ARBA" id="ARBA00022490"/>
    </source>
</evidence>
<dbReference type="PANTHER" id="PTHR10619">
    <property type="entry name" value="F-ACTIN-CAPPING PROTEIN SUBUNIT BETA"/>
    <property type="match status" value="1"/>
</dbReference>
<evidence type="ECO:0000256" key="1">
    <source>
        <dbReference type="ARBA" id="ARBA00004245"/>
    </source>
</evidence>
<dbReference type="Proteomes" id="UP001165060">
    <property type="component" value="Unassembled WGS sequence"/>
</dbReference>
<keyword evidence="3 7" id="KW-0117">Actin capping</keyword>
<feature type="compositionally biased region" description="Basic and acidic residues" evidence="8">
    <location>
        <begin position="88"/>
        <end position="106"/>
    </location>
</feature>
<evidence type="ECO:0000256" key="8">
    <source>
        <dbReference type="SAM" id="MobiDB-lite"/>
    </source>
</evidence>
<sequence>TYKLTTTIMISMDTNGLAAGSTSLAGSLTRQSTTTCAVSAVSPHLSNIGRAIEQMEIEMRSNMEALYIQKTNEAVANVRSVVDGPKQGGEHTKKLNEAVLGRGEKE</sequence>
<dbReference type="EMBL" id="BRYB01001888">
    <property type="protein sequence ID" value="GMI35764.1"/>
    <property type="molecule type" value="Genomic_DNA"/>
</dbReference>
<comment type="subunit">
    <text evidence="7">Heterodimer of an alpha and a beta subunit.</text>
</comment>
<organism evidence="9 10">
    <name type="scientific">Tetraparma gracilis</name>
    <dbReference type="NCBI Taxonomy" id="2962635"/>
    <lineage>
        <taxon>Eukaryota</taxon>
        <taxon>Sar</taxon>
        <taxon>Stramenopiles</taxon>
        <taxon>Ochrophyta</taxon>
        <taxon>Bolidophyceae</taxon>
        <taxon>Parmales</taxon>
        <taxon>Triparmaceae</taxon>
        <taxon>Tetraparma</taxon>
    </lineage>
</organism>
<dbReference type="InterPro" id="IPR037282">
    <property type="entry name" value="CapZ_alpha/beta"/>
</dbReference>
<dbReference type="InterPro" id="IPR042276">
    <property type="entry name" value="CapZ_alpha/beta_2"/>
</dbReference>
<feature type="non-terminal residue" evidence="9">
    <location>
        <position position="1"/>
    </location>
</feature>
<evidence type="ECO:0000313" key="9">
    <source>
        <dbReference type="EMBL" id="GMI35764.1"/>
    </source>
</evidence>
<protein>
    <recommendedName>
        <fullName evidence="7">F-actin-capping protein subunit beta</fullName>
    </recommendedName>
</protein>
<proteinExistence type="inferred from homology"/>
<comment type="function">
    <text evidence="7">F-actin-capping proteins bind in a Ca(2+)-independent manner to the fast growing ends of actin filaments (barbed end) thereby blocking the exchange of subunits at these ends. Unlike other capping proteins (such as gelsolin and severin), these proteins do not sever actin filaments.</text>
</comment>
<comment type="caution">
    <text evidence="9">The sequence shown here is derived from an EMBL/GenBank/DDBJ whole genome shotgun (WGS) entry which is preliminary data.</text>
</comment>
<evidence type="ECO:0000313" key="10">
    <source>
        <dbReference type="Proteomes" id="UP001165060"/>
    </source>
</evidence>
<evidence type="ECO:0000256" key="5">
    <source>
        <dbReference type="ARBA" id="ARBA00023203"/>
    </source>
</evidence>
<feature type="region of interest" description="Disordered" evidence="8">
    <location>
        <begin position="82"/>
        <end position="106"/>
    </location>
</feature>
<dbReference type="PANTHER" id="PTHR10619:SF0">
    <property type="entry name" value="F-ACTIN-CAPPING PROTEIN SUBUNIT BETA ISOFORMS 1 AND 2"/>
    <property type="match status" value="1"/>
</dbReference>
<reference evidence="9 10" key="1">
    <citation type="journal article" date="2023" name="Commun. Biol.">
        <title>Genome analysis of Parmales, the sister group of diatoms, reveals the evolutionary specialization of diatoms from phago-mixotrophs to photoautotrophs.</title>
        <authorList>
            <person name="Ban H."/>
            <person name="Sato S."/>
            <person name="Yoshikawa S."/>
            <person name="Yamada K."/>
            <person name="Nakamura Y."/>
            <person name="Ichinomiya M."/>
            <person name="Sato N."/>
            <person name="Blanc-Mathieu R."/>
            <person name="Endo H."/>
            <person name="Kuwata A."/>
            <person name="Ogata H."/>
        </authorList>
    </citation>
    <scope>NUCLEOTIDE SEQUENCE [LARGE SCALE GENOMIC DNA]</scope>
</reference>
<keyword evidence="4 7" id="KW-0963">Cytoplasm</keyword>
<evidence type="ECO:0000256" key="3">
    <source>
        <dbReference type="ARBA" id="ARBA00022467"/>
    </source>
</evidence>
<keyword evidence="10" id="KW-1185">Reference proteome</keyword>
<accession>A0ABQ6MZ86</accession>
<keyword evidence="6 7" id="KW-0206">Cytoskeleton</keyword>
<name>A0ABQ6MZ86_9STRA</name>
<evidence type="ECO:0000256" key="6">
    <source>
        <dbReference type="ARBA" id="ARBA00023212"/>
    </source>
</evidence>
<evidence type="ECO:0000256" key="7">
    <source>
        <dbReference type="RuleBase" id="RU365078"/>
    </source>
</evidence>
<evidence type="ECO:0000256" key="2">
    <source>
        <dbReference type="ARBA" id="ARBA00006039"/>
    </source>
</evidence>
<gene>
    <name evidence="9" type="ORF">TeGR_g8965</name>
</gene>
<dbReference type="Gene3D" id="3.90.1150.210">
    <property type="entry name" value="F-actin capping protein, beta subunit"/>
    <property type="match status" value="1"/>
</dbReference>
<keyword evidence="5 7" id="KW-0009">Actin-binding</keyword>
<comment type="subcellular location">
    <subcellularLocation>
        <location evidence="1 7">Cytoplasm</location>
        <location evidence="1 7">Cytoskeleton</location>
    </subcellularLocation>
</comment>
<dbReference type="Pfam" id="PF01115">
    <property type="entry name" value="F_actin_cap_B"/>
    <property type="match status" value="1"/>
</dbReference>
<dbReference type="SUPFAM" id="SSF90096">
    <property type="entry name" value="Subunits of heterodimeric actin filament capping protein Capz"/>
    <property type="match status" value="1"/>
</dbReference>
<comment type="similarity">
    <text evidence="2 7">Belongs to the F-actin-capping protein beta subunit family.</text>
</comment>
<dbReference type="InterPro" id="IPR001698">
    <property type="entry name" value="CAPZB"/>
</dbReference>